<accession>A0A1F8F5D0</accession>
<gene>
    <name evidence="1" type="ORF">A2750_00775</name>
</gene>
<evidence type="ECO:0008006" key="3">
    <source>
        <dbReference type="Google" id="ProtNLM"/>
    </source>
</evidence>
<comment type="caution">
    <text evidence="1">The sequence shown here is derived from an EMBL/GenBank/DDBJ whole genome shotgun (WGS) entry which is preliminary data.</text>
</comment>
<name>A0A1F8F5D0_9BACT</name>
<organism evidence="1 2">
    <name type="scientific">Candidatus Yanofskybacteria bacterium RIFCSPHIGHO2_01_FULL_45_42</name>
    <dbReference type="NCBI Taxonomy" id="1802671"/>
    <lineage>
        <taxon>Bacteria</taxon>
        <taxon>Candidatus Yanofskyibacteriota</taxon>
    </lineage>
</organism>
<evidence type="ECO:0000313" key="1">
    <source>
        <dbReference type="EMBL" id="OGN08333.1"/>
    </source>
</evidence>
<proteinExistence type="predicted"/>
<dbReference type="Proteomes" id="UP000178023">
    <property type="component" value="Unassembled WGS sequence"/>
</dbReference>
<dbReference type="EMBL" id="MGJL01000007">
    <property type="protein sequence ID" value="OGN08333.1"/>
    <property type="molecule type" value="Genomic_DNA"/>
</dbReference>
<reference evidence="1 2" key="1">
    <citation type="journal article" date="2016" name="Nat. Commun.">
        <title>Thousands of microbial genomes shed light on interconnected biogeochemical processes in an aquifer system.</title>
        <authorList>
            <person name="Anantharaman K."/>
            <person name="Brown C.T."/>
            <person name="Hug L.A."/>
            <person name="Sharon I."/>
            <person name="Castelle C.J."/>
            <person name="Probst A.J."/>
            <person name="Thomas B.C."/>
            <person name="Singh A."/>
            <person name="Wilkins M.J."/>
            <person name="Karaoz U."/>
            <person name="Brodie E.L."/>
            <person name="Williams K.H."/>
            <person name="Hubbard S.S."/>
            <person name="Banfield J.F."/>
        </authorList>
    </citation>
    <scope>NUCLEOTIDE SEQUENCE [LARGE SCALE GENOMIC DNA]</scope>
</reference>
<protein>
    <recommendedName>
        <fullName evidence="3">Antitoxin</fullName>
    </recommendedName>
</protein>
<sequence>MDIKELKKLIKNGGSAVILENGEPSFVVLGYETYKNLDSGGEEKDIKINHANSMRHIKADTDDYHNSNFSEATRGNLETEILEKFNKEIAAIKSQIESEEKNLIQTEDWPDF</sequence>
<evidence type="ECO:0000313" key="2">
    <source>
        <dbReference type="Proteomes" id="UP000178023"/>
    </source>
</evidence>
<dbReference type="AlphaFoldDB" id="A0A1F8F5D0"/>